<accession>A0A2H9THS5</accession>
<proteinExistence type="predicted"/>
<dbReference type="EMBL" id="MTSL01000178">
    <property type="protein sequence ID" value="PJF17301.1"/>
    <property type="molecule type" value="Genomic_DNA"/>
</dbReference>
<name>A0A2H9THS5_9FUNG</name>
<dbReference type="Pfam" id="PF05427">
    <property type="entry name" value="FIBP"/>
    <property type="match status" value="1"/>
</dbReference>
<dbReference type="InterPro" id="IPR008614">
    <property type="entry name" value="FIBP"/>
</dbReference>
<dbReference type="STRING" id="1246581.A0A2H9THS5"/>
<evidence type="ECO:0000313" key="1">
    <source>
        <dbReference type="EMBL" id="PJF17301.1"/>
    </source>
</evidence>
<gene>
    <name evidence="1" type="ORF">PSACC_02836</name>
</gene>
<dbReference type="AlphaFoldDB" id="A0A2H9THS5"/>
<reference evidence="1 2" key="1">
    <citation type="submission" date="2016-10" db="EMBL/GenBank/DDBJ databases">
        <title>The genome of Paramicrosporidium saccamoebae is the missing link in understanding Cryptomycota and Microsporidia evolution.</title>
        <authorList>
            <person name="Quandt C.A."/>
            <person name="Beaudet D."/>
            <person name="Corsaro D."/>
            <person name="Michel R."/>
            <person name="Corradi N."/>
            <person name="James T."/>
        </authorList>
    </citation>
    <scope>NUCLEOTIDE SEQUENCE [LARGE SCALE GENOMIC DNA]</scope>
    <source>
        <strain evidence="1 2">KSL3</strain>
    </source>
</reference>
<dbReference type="GO" id="GO:0005634">
    <property type="term" value="C:nucleus"/>
    <property type="evidence" value="ECO:0007669"/>
    <property type="project" value="TreeGrafter"/>
</dbReference>
<evidence type="ECO:0000313" key="2">
    <source>
        <dbReference type="Proteomes" id="UP000240830"/>
    </source>
</evidence>
<dbReference type="OrthoDB" id="16955at2759"/>
<dbReference type="PANTHER" id="PTHR13223">
    <property type="entry name" value="ACIDIC FIBROBLAST GROWTH FACTOR INTRACELLULAR BINDING PROTEIN"/>
    <property type="match status" value="1"/>
</dbReference>
<dbReference type="PANTHER" id="PTHR13223:SF2">
    <property type="entry name" value="ACIDIC FIBROBLAST GROWTH FACTOR INTRACELLULAR-BINDING PROTEIN"/>
    <property type="match status" value="1"/>
</dbReference>
<sequence>MSIQAYTVCVSVPPMVRMELYNLWALSTWKNISEEDATHVEIVVVQNQFRLYESLESLLRRPKYFMGQRSYFPFSAALKLSLIGGYFALDEAVVRELIGKKLIGKTRRDLDDISEHTFVPLASCRRQFDNLCIVLRRIEGSPTDLYRLIQRKFLLPEPLVRSYVGAIFLNHHQIDVNQHESVQEIPFDVILDCAHAFIEHWSVDRVSLAFDSAIAHDVRELKAALGHHQSSWAECLLLGLSDNDLHTKVAMRSVHIQPLVKNILQIGGGLVQSREIRDLLVDVIEMIAVPLLRNFGVDSNEIPHFFKGVSSMIDLVPQLQQTNPRARKSFQTYIEGLQRCACTMVSDINPQ</sequence>
<organism evidence="1 2">
    <name type="scientific">Paramicrosporidium saccamoebae</name>
    <dbReference type="NCBI Taxonomy" id="1246581"/>
    <lineage>
        <taxon>Eukaryota</taxon>
        <taxon>Fungi</taxon>
        <taxon>Fungi incertae sedis</taxon>
        <taxon>Cryptomycota</taxon>
        <taxon>Cryptomycota incertae sedis</taxon>
        <taxon>Paramicrosporidium</taxon>
    </lineage>
</organism>
<dbReference type="Proteomes" id="UP000240830">
    <property type="component" value="Unassembled WGS sequence"/>
</dbReference>
<protein>
    <submittedName>
        <fullName evidence="1">Uncharacterized protein</fullName>
    </submittedName>
</protein>
<keyword evidence="2" id="KW-1185">Reference proteome</keyword>
<comment type="caution">
    <text evidence="1">The sequence shown here is derived from an EMBL/GenBank/DDBJ whole genome shotgun (WGS) entry which is preliminary data.</text>
</comment>